<sequence>MSNPHQPLDEFALLAVCSRIQGGNNFQECFLKKIVGHHGVFNRYIDVTVQFTLVPFYEKLETFMVALDIIPDQKFITHRLGFHVTSCLNECTTLSYRRSSFVGCNE</sequence>
<proteinExistence type="predicted"/>
<name>A0A644YEZ7_9ZZZZ</name>
<organism evidence="1">
    <name type="scientific">bioreactor metagenome</name>
    <dbReference type="NCBI Taxonomy" id="1076179"/>
    <lineage>
        <taxon>unclassified sequences</taxon>
        <taxon>metagenomes</taxon>
        <taxon>ecological metagenomes</taxon>
    </lineage>
</organism>
<accession>A0A644YEZ7</accession>
<dbReference type="AlphaFoldDB" id="A0A644YEZ7"/>
<comment type="caution">
    <text evidence="1">The sequence shown here is derived from an EMBL/GenBank/DDBJ whole genome shotgun (WGS) entry which is preliminary data.</text>
</comment>
<protein>
    <submittedName>
        <fullName evidence="1">Uncharacterized protein</fullName>
    </submittedName>
</protein>
<evidence type="ECO:0000313" key="1">
    <source>
        <dbReference type="EMBL" id="MPM24684.1"/>
    </source>
</evidence>
<dbReference type="EMBL" id="VSSQ01004320">
    <property type="protein sequence ID" value="MPM24684.1"/>
    <property type="molecule type" value="Genomic_DNA"/>
</dbReference>
<reference evidence="1" key="1">
    <citation type="submission" date="2019-08" db="EMBL/GenBank/DDBJ databases">
        <authorList>
            <person name="Kucharzyk K."/>
            <person name="Murdoch R.W."/>
            <person name="Higgins S."/>
            <person name="Loffler F."/>
        </authorList>
    </citation>
    <scope>NUCLEOTIDE SEQUENCE</scope>
</reference>
<gene>
    <name evidence="1" type="ORF">SDC9_71168</name>
</gene>